<keyword evidence="3" id="KW-1185">Reference proteome</keyword>
<gene>
    <name evidence="2" type="ORF">DGYR_LOCUS14164</name>
</gene>
<name>A0A7I8WFJ0_9ANNE</name>
<dbReference type="AlphaFoldDB" id="A0A7I8WFJ0"/>
<accession>A0A7I8WFJ0</accession>
<evidence type="ECO:0000313" key="3">
    <source>
        <dbReference type="Proteomes" id="UP000549394"/>
    </source>
</evidence>
<organism evidence="2 3">
    <name type="scientific">Dimorphilus gyrociliatus</name>
    <dbReference type="NCBI Taxonomy" id="2664684"/>
    <lineage>
        <taxon>Eukaryota</taxon>
        <taxon>Metazoa</taxon>
        <taxon>Spiralia</taxon>
        <taxon>Lophotrochozoa</taxon>
        <taxon>Annelida</taxon>
        <taxon>Polychaeta</taxon>
        <taxon>Polychaeta incertae sedis</taxon>
        <taxon>Dinophilidae</taxon>
        <taxon>Dimorphilus</taxon>
    </lineage>
</organism>
<feature type="chain" id="PRO_5029789178" evidence="1">
    <location>
        <begin position="20"/>
        <end position="100"/>
    </location>
</feature>
<evidence type="ECO:0000313" key="2">
    <source>
        <dbReference type="EMBL" id="CAD5126948.1"/>
    </source>
</evidence>
<proteinExistence type="predicted"/>
<evidence type="ECO:0000256" key="1">
    <source>
        <dbReference type="SAM" id="SignalP"/>
    </source>
</evidence>
<sequence length="100" mass="11545">MKLLLITVFVALLTTQILAGPLASSLLNYLEERDEKYQLLETLLQRDNNENFGYDGYLKQIKRGLVAKYKRKCGACKNENTGIECTRIQAYCKSKFKIEF</sequence>
<reference evidence="2 3" key="1">
    <citation type="submission" date="2020-08" db="EMBL/GenBank/DDBJ databases">
        <authorList>
            <person name="Hejnol A."/>
        </authorList>
    </citation>
    <scope>NUCLEOTIDE SEQUENCE [LARGE SCALE GENOMIC DNA]</scope>
</reference>
<keyword evidence="1" id="KW-0732">Signal</keyword>
<comment type="caution">
    <text evidence="2">The sequence shown here is derived from an EMBL/GenBank/DDBJ whole genome shotgun (WGS) entry which is preliminary data.</text>
</comment>
<protein>
    <submittedName>
        <fullName evidence="2">DgyrCDS14955</fullName>
    </submittedName>
</protein>
<dbReference type="EMBL" id="CAJFCJ010000108">
    <property type="protein sequence ID" value="CAD5126948.1"/>
    <property type="molecule type" value="Genomic_DNA"/>
</dbReference>
<feature type="signal peptide" evidence="1">
    <location>
        <begin position="1"/>
        <end position="19"/>
    </location>
</feature>
<dbReference type="Proteomes" id="UP000549394">
    <property type="component" value="Unassembled WGS sequence"/>
</dbReference>